<name>A0ABW4M472_9HYPH</name>
<organism evidence="4 5">
    <name type="scientific">Rhizobium helianthi</name>
    <dbReference type="NCBI Taxonomy" id="1132695"/>
    <lineage>
        <taxon>Bacteria</taxon>
        <taxon>Pseudomonadati</taxon>
        <taxon>Pseudomonadota</taxon>
        <taxon>Alphaproteobacteria</taxon>
        <taxon>Hyphomicrobiales</taxon>
        <taxon>Rhizobiaceae</taxon>
        <taxon>Rhizobium/Agrobacterium group</taxon>
        <taxon>Rhizobium</taxon>
    </lineage>
</organism>
<evidence type="ECO:0000313" key="5">
    <source>
        <dbReference type="Proteomes" id="UP001597322"/>
    </source>
</evidence>
<sequence length="173" mass="19059">MNENAVWTIGRAKEEDFEALHRIELAAFRTLLSAGAVTGLPEATGKEGFANYLQQGLLLSAIDAHAQPIGFGAALVMSDTLHICEMDVHPDWQRRGIGRALIQRLLEEGRGLGLAQATLTTDRYAPFNAPFYARQGFQIVRGDEPPYFLTRILAEEAAKGLDPERRVAMARPL</sequence>
<keyword evidence="2 4" id="KW-0012">Acyltransferase</keyword>
<dbReference type="CDD" id="cd04301">
    <property type="entry name" value="NAT_SF"/>
    <property type="match status" value="1"/>
</dbReference>
<dbReference type="Gene3D" id="3.40.630.30">
    <property type="match status" value="1"/>
</dbReference>
<evidence type="ECO:0000256" key="2">
    <source>
        <dbReference type="ARBA" id="ARBA00023315"/>
    </source>
</evidence>
<evidence type="ECO:0000259" key="3">
    <source>
        <dbReference type="PROSITE" id="PS51186"/>
    </source>
</evidence>
<keyword evidence="5" id="KW-1185">Reference proteome</keyword>
<dbReference type="EC" id="2.3.-.-" evidence="4"/>
<dbReference type="Proteomes" id="UP001597322">
    <property type="component" value="Unassembled WGS sequence"/>
</dbReference>
<comment type="caution">
    <text evidence="4">The sequence shown here is derived from an EMBL/GenBank/DDBJ whole genome shotgun (WGS) entry which is preliminary data.</text>
</comment>
<proteinExistence type="predicted"/>
<dbReference type="PANTHER" id="PTHR43877:SF1">
    <property type="entry name" value="ACETYLTRANSFERASE"/>
    <property type="match status" value="1"/>
</dbReference>
<dbReference type="InterPro" id="IPR050832">
    <property type="entry name" value="Bact_Acetyltransf"/>
</dbReference>
<evidence type="ECO:0000313" key="4">
    <source>
        <dbReference type="EMBL" id="MFD1746270.1"/>
    </source>
</evidence>
<accession>A0ABW4M472</accession>
<feature type="domain" description="N-acetyltransferase" evidence="3">
    <location>
        <begin position="7"/>
        <end position="162"/>
    </location>
</feature>
<reference evidence="5" key="1">
    <citation type="journal article" date="2019" name="Int. J. Syst. Evol. Microbiol.">
        <title>The Global Catalogue of Microorganisms (GCM) 10K type strain sequencing project: providing services to taxonomists for standard genome sequencing and annotation.</title>
        <authorList>
            <consortium name="The Broad Institute Genomics Platform"/>
            <consortium name="The Broad Institute Genome Sequencing Center for Infectious Disease"/>
            <person name="Wu L."/>
            <person name="Ma J."/>
        </authorList>
    </citation>
    <scope>NUCLEOTIDE SEQUENCE [LARGE SCALE GENOMIC DNA]</scope>
    <source>
        <strain evidence="5">CG52</strain>
    </source>
</reference>
<dbReference type="RefSeq" id="WP_377401578.1">
    <property type="nucleotide sequence ID" value="NZ_JBHUEQ010000023.1"/>
</dbReference>
<dbReference type="PANTHER" id="PTHR43877">
    <property type="entry name" value="AMINOALKYLPHOSPHONATE N-ACETYLTRANSFERASE-RELATED-RELATED"/>
    <property type="match status" value="1"/>
</dbReference>
<gene>
    <name evidence="4" type="ORF">ACFSE1_12420</name>
</gene>
<dbReference type="InterPro" id="IPR000182">
    <property type="entry name" value="GNAT_dom"/>
</dbReference>
<evidence type="ECO:0000256" key="1">
    <source>
        <dbReference type="ARBA" id="ARBA00022679"/>
    </source>
</evidence>
<dbReference type="InterPro" id="IPR016181">
    <property type="entry name" value="Acyl_CoA_acyltransferase"/>
</dbReference>
<protein>
    <submittedName>
        <fullName evidence="4">GNAT family N-acetyltransferase</fullName>
        <ecNumber evidence="4">2.3.-.-</ecNumber>
    </submittedName>
</protein>
<dbReference type="GO" id="GO:0016746">
    <property type="term" value="F:acyltransferase activity"/>
    <property type="evidence" value="ECO:0007669"/>
    <property type="project" value="UniProtKB-KW"/>
</dbReference>
<dbReference type="Pfam" id="PF13508">
    <property type="entry name" value="Acetyltransf_7"/>
    <property type="match status" value="1"/>
</dbReference>
<dbReference type="SUPFAM" id="SSF55729">
    <property type="entry name" value="Acyl-CoA N-acyltransferases (Nat)"/>
    <property type="match status" value="1"/>
</dbReference>
<dbReference type="EMBL" id="JBHUEQ010000023">
    <property type="protein sequence ID" value="MFD1746270.1"/>
    <property type="molecule type" value="Genomic_DNA"/>
</dbReference>
<dbReference type="PROSITE" id="PS51186">
    <property type="entry name" value="GNAT"/>
    <property type="match status" value="1"/>
</dbReference>
<keyword evidence="1 4" id="KW-0808">Transferase</keyword>